<dbReference type="AlphaFoldDB" id="E3IXN6"/>
<organism evidence="9 10">
    <name type="scientific">Pseudofrankia inefficax (strain DSM 45817 / CECT 9037 / DDB 130130 / EuI1c)</name>
    <name type="common">Frankia inefficax</name>
    <dbReference type="NCBI Taxonomy" id="298654"/>
    <lineage>
        <taxon>Bacteria</taxon>
        <taxon>Bacillati</taxon>
        <taxon>Actinomycetota</taxon>
        <taxon>Actinomycetes</taxon>
        <taxon>Frankiales</taxon>
        <taxon>Frankiaceae</taxon>
        <taxon>Pseudofrankia</taxon>
    </lineage>
</organism>
<dbReference type="PANTHER" id="PTHR42718">
    <property type="entry name" value="MAJOR FACILITATOR SUPERFAMILY MULTIDRUG TRANSPORTER MFSC"/>
    <property type="match status" value="1"/>
</dbReference>
<feature type="transmembrane region" description="Helical" evidence="7">
    <location>
        <begin position="241"/>
        <end position="258"/>
    </location>
</feature>
<evidence type="ECO:0000256" key="4">
    <source>
        <dbReference type="ARBA" id="ARBA00022692"/>
    </source>
</evidence>
<feature type="transmembrane region" description="Helical" evidence="7">
    <location>
        <begin position="90"/>
        <end position="116"/>
    </location>
</feature>
<accession>E3IXN6</accession>
<dbReference type="Gene3D" id="1.20.1250.20">
    <property type="entry name" value="MFS general substrate transporter like domains"/>
    <property type="match status" value="1"/>
</dbReference>
<dbReference type="FunCoup" id="E3IXN6">
    <property type="interactions" value="88"/>
</dbReference>
<dbReference type="EMBL" id="CP002299">
    <property type="protein sequence ID" value="ADP80195.1"/>
    <property type="molecule type" value="Genomic_DNA"/>
</dbReference>
<reference evidence="9 10" key="1">
    <citation type="submission" date="2010-10" db="EMBL/GenBank/DDBJ databases">
        <title>Complete sequence of Frankia sp. EuI1c.</title>
        <authorList>
            <consortium name="US DOE Joint Genome Institute"/>
            <person name="Lucas S."/>
            <person name="Copeland A."/>
            <person name="Lapidus A."/>
            <person name="Cheng J.-F."/>
            <person name="Bruce D."/>
            <person name="Goodwin L."/>
            <person name="Pitluck S."/>
            <person name="Chertkov O."/>
            <person name="Detter J.C."/>
            <person name="Han C."/>
            <person name="Tapia R."/>
            <person name="Land M."/>
            <person name="Hauser L."/>
            <person name="Jeffries C."/>
            <person name="Kyrpides N."/>
            <person name="Ivanova N."/>
            <person name="Mikhailova N."/>
            <person name="Beauchemin N."/>
            <person name="Sen A."/>
            <person name="Sur S.A."/>
            <person name="Gtari M."/>
            <person name="Wall L."/>
            <person name="Tisa L."/>
            <person name="Woyke T."/>
        </authorList>
    </citation>
    <scope>NUCLEOTIDE SEQUENCE [LARGE SCALE GENOMIC DNA]</scope>
    <source>
        <strain evidence="10">DSM 45817 / CECT 9037 / EuI1c</strain>
    </source>
</reference>
<name>E3IXN6_PSEI1</name>
<proteinExistence type="predicted"/>
<feature type="transmembrane region" description="Helical" evidence="7">
    <location>
        <begin position="122"/>
        <end position="140"/>
    </location>
</feature>
<dbReference type="GO" id="GO:0005886">
    <property type="term" value="C:plasma membrane"/>
    <property type="evidence" value="ECO:0007669"/>
    <property type="project" value="UniProtKB-SubCell"/>
</dbReference>
<feature type="transmembrane region" description="Helical" evidence="7">
    <location>
        <begin position="416"/>
        <end position="436"/>
    </location>
</feature>
<feature type="domain" description="Major facilitator superfamily (MFS) profile" evidence="8">
    <location>
        <begin position="24"/>
        <end position="479"/>
    </location>
</feature>
<dbReference type="InParanoid" id="E3IXN6"/>
<evidence type="ECO:0000313" key="9">
    <source>
        <dbReference type="EMBL" id="ADP80195.1"/>
    </source>
</evidence>
<dbReference type="GO" id="GO:0022857">
    <property type="term" value="F:transmembrane transporter activity"/>
    <property type="evidence" value="ECO:0007669"/>
    <property type="project" value="InterPro"/>
</dbReference>
<dbReference type="InterPro" id="IPR036259">
    <property type="entry name" value="MFS_trans_sf"/>
</dbReference>
<keyword evidence="3" id="KW-1003">Cell membrane</keyword>
<dbReference type="SUPFAM" id="SSF103473">
    <property type="entry name" value="MFS general substrate transporter"/>
    <property type="match status" value="1"/>
</dbReference>
<feature type="transmembrane region" description="Helical" evidence="7">
    <location>
        <begin position="179"/>
        <end position="199"/>
    </location>
</feature>
<dbReference type="KEGG" id="fri:FraEuI1c_2156"/>
<keyword evidence="5 7" id="KW-1133">Transmembrane helix</keyword>
<dbReference type="OrthoDB" id="4080117at2"/>
<dbReference type="PANTHER" id="PTHR42718:SF46">
    <property type="entry name" value="BLR6921 PROTEIN"/>
    <property type="match status" value="1"/>
</dbReference>
<evidence type="ECO:0000256" key="7">
    <source>
        <dbReference type="SAM" id="Phobius"/>
    </source>
</evidence>
<evidence type="ECO:0000256" key="2">
    <source>
        <dbReference type="ARBA" id="ARBA00022448"/>
    </source>
</evidence>
<comment type="subcellular location">
    <subcellularLocation>
        <location evidence="1">Cell membrane</location>
        <topology evidence="1">Multi-pass membrane protein</topology>
    </subcellularLocation>
</comment>
<gene>
    <name evidence="9" type="ordered locus">FraEuI1c_2156</name>
</gene>
<feature type="transmembrane region" description="Helical" evidence="7">
    <location>
        <begin position="52"/>
        <end position="78"/>
    </location>
</feature>
<feature type="transmembrane region" description="Helical" evidence="7">
    <location>
        <begin position="278"/>
        <end position="299"/>
    </location>
</feature>
<feature type="transmembrane region" description="Helical" evidence="7">
    <location>
        <begin position="21"/>
        <end position="46"/>
    </location>
</feature>
<feature type="transmembrane region" description="Helical" evidence="7">
    <location>
        <begin position="448"/>
        <end position="475"/>
    </location>
</feature>
<dbReference type="InterPro" id="IPR020846">
    <property type="entry name" value="MFS_dom"/>
</dbReference>
<keyword evidence="4 7" id="KW-0812">Transmembrane</keyword>
<evidence type="ECO:0000259" key="8">
    <source>
        <dbReference type="PROSITE" id="PS50850"/>
    </source>
</evidence>
<evidence type="ECO:0000256" key="3">
    <source>
        <dbReference type="ARBA" id="ARBA00022475"/>
    </source>
</evidence>
<dbReference type="PROSITE" id="PS50850">
    <property type="entry name" value="MFS"/>
    <property type="match status" value="1"/>
</dbReference>
<dbReference type="CDD" id="cd17321">
    <property type="entry name" value="MFS_MMR_MDR_like"/>
    <property type="match status" value="1"/>
</dbReference>
<feature type="transmembrane region" description="Helical" evidence="7">
    <location>
        <begin position="375"/>
        <end position="395"/>
    </location>
</feature>
<dbReference type="Proteomes" id="UP000002484">
    <property type="component" value="Chromosome"/>
</dbReference>
<protein>
    <submittedName>
        <fullName evidence="9">Major facilitator superfamily MFS_1</fullName>
    </submittedName>
</protein>
<evidence type="ECO:0000256" key="1">
    <source>
        <dbReference type="ARBA" id="ARBA00004651"/>
    </source>
</evidence>
<dbReference type="HOGENOM" id="CLU_000960_28_2_11"/>
<evidence type="ECO:0000313" key="10">
    <source>
        <dbReference type="Proteomes" id="UP000002484"/>
    </source>
</evidence>
<dbReference type="RefSeq" id="WP_013423314.1">
    <property type="nucleotide sequence ID" value="NC_014666.1"/>
</dbReference>
<evidence type="ECO:0000256" key="5">
    <source>
        <dbReference type="ARBA" id="ARBA00022989"/>
    </source>
</evidence>
<sequence length="493" mass="50343">MSSSAQALPRTADDARPTERPGVALAIIVSCQLMLIVDASIVNVALPSIQRGLHFSAIGLAWVPSLYTLVFGGLLLAGGRLGDVLGRRRMLVAGIALFTVASLAGGFATTSGWLLATRALQGAGAALAAPGTLSLIAATFPPGQARNRALGAFSAAAGAGVTIGYVLGGVLTAELSWRWVMFINVPFGTAILFVAPRFLAEPERHPGRIDVLGALTATLGMGSLTYAFVRVAGTGWADGRALGAFVAAAVLLAAFVGWQSRATHPIMPLRLFTDRNRAIGLANMFLLGAALAGTIYFLSQLLQEALGMGPLRAGLAVLPMALTQIASSRAAPRLVSRIGPKPSTIAGTVLITAAMAWLSRISAGSGYVSGILGPMLLFGIGIGLCFMPLNMMILADVPREDSGAASGLLQTTQRTGSSVGVAVLVTAFGVASRHAAAHLATDDTSRRVLVQGIAAGFTLATGFCACALLLALAIVQPPRRASGPSDASAGARS</sequence>
<dbReference type="Pfam" id="PF07690">
    <property type="entry name" value="MFS_1"/>
    <property type="match status" value="1"/>
</dbReference>
<keyword evidence="10" id="KW-1185">Reference proteome</keyword>
<keyword evidence="2" id="KW-0813">Transport</keyword>
<feature type="transmembrane region" description="Helical" evidence="7">
    <location>
        <begin position="152"/>
        <end position="173"/>
    </location>
</feature>
<dbReference type="eggNOG" id="COG0477">
    <property type="taxonomic scope" value="Bacteria"/>
</dbReference>
<keyword evidence="6 7" id="KW-0472">Membrane</keyword>
<dbReference type="STRING" id="298654.FraEuI1c_2156"/>
<feature type="transmembrane region" description="Helical" evidence="7">
    <location>
        <begin position="211"/>
        <end position="229"/>
    </location>
</feature>
<dbReference type="InterPro" id="IPR011701">
    <property type="entry name" value="MFS"/>
</dbReference>
<dbReference type="Gene3D" id="1.20.1720.10">
    <property type="entry name" value="Multidrug resistance protein D"/>
    <property type="match status" value="1"/>
</dbReference>
<evidence type="ECO:0000256" key="6">
    <source>
        <dbReference type="ARBA" id="ARBA00023136"/>
    </source>
</evidence>